<feature type="domain" description="ABC transporter" evidence="6">
    <location>
        <begin position="53"/>
        <end position="180"/>
    </location>
</feature>
<keyword evidence="3" id="KW-0812">Transmembrane</keyword>
<evidence type="ECO:0000256" key="3">
    <source>
        <dbReference type="ARBA" id="ARBA00022692"/>
    </source>
</evidence>
<evidence type="ECO:0000313" key="8">
    <source>
        <dbReference type="Proteomes" id="UP000054988"/>
    </source>
</evidence>
<dbReference type="AlphaFoldDB" id="A0A0W0F1X3"/>
<accession>A0A0W0F1X3</accession>
<dbReference type="Proteomes" id="UP000054988">
    <property type="component" value="Unassembled WGS sequence"/>
</dbReference>
<dbReference type="GO" id="GO:0016887">
    <property type="term" value="F:ATP hydrolysis activity"/>
    <property type="evidence" value="ECO:0007669"/>
    <property type="project" value="InterPro"/>
</dbReference>
<name>A0A0W0F1X3_MONRR</name>
<comment type="caution">
    <text evidence="7">The sequence shown here is derived from an EMBL/GenBank/DDBJ whole genome shotgun (WGS) entry which is preliminary data.</text>
</comment>
<dbReference type="Pfam" id="PF00005">
    <property type="entry name" value="ABC_tran"/>
    <property type="match status" value="1"/>
</dbReference>
<keyword evidence="5" id="KW-0472">Membrane</keyword>
<keyword evidence="4" id="KW-1133">Transmembrane helix</keyword>
<evidence type="ECO:0000313" key="7">
    <source>
        <dbReference type="EMBL" id="KTB30303.1"/>
    </source>
</evidence>
<evidence type="ECO:0000256" key="1">
    <source>
        <dbReference type="ARBA" id="ARBA00004141"/>
    </source>
</evidence>
<dbReference type="eggNOG" id="KOG0065">
    <property type="taxonomic scope" value="Eukaryota"/>
</dbReference>
<comment type="subcellular location">
    <subcellularLocation>
        <location evidence="1">Membrane</location>
        <topology evidence="1">Multi-pass membrane protein</topology>
    </subcellularLocation>
</comment>
<dbReference type="PANTHER" id="PTHR48041">
    <property type="entry name" value="ABC TRANSPORTER G FAMILY MEMBER 28"/>
    <property type="match status" value="1"/>
</dbReference>
<dbReference type="GO" id="GO:0042626">
    <property type="term" value="F:ATPase-coupled transmembrane transporter activity"/>
    <property type="evidence" value="ECO:0007669"/>
    <property type="project" value="TreeGrafter"/>
</dbReference>
<evidence type="ECO:0000259" key="6">
    <source>
        <dbReference type="Pfam" id="PF00005"/>
    </source>
</evidence>
<evidence type="ECO:0000256" key="4">
    <source>
        <dbReference type="ARBA" id="ARBA00022989"/>
    </source>
</evidence>
<dbReference type="SUPFAM" id="SSF52540">
    <property type="entry name" value="P-loop containing nucleoside triphosphate hydrolases"/>
    <property type="match status" value="1"/>
</dbReference>
<organism evidence="7 8">
    <name type="scientific">Moniliophthora roreri</name>
    <name type="common">Frosty pod rot fungus</name>
    <name type="synonym">Monilia roreri</name>
    <dbReference type="NCBI Taxonomy" id="221103"/>
    <lineage>
        <taxon>Eukaryota</taxon>
        <taxon>Fungi</taxon>
        <taxon>Dikarya</taxon>
        <taxon>Basidiomycota</taxon>
        <taxon>Agaricomycotina</taxon>
        <taxon>Agaricomycetes</taxon>
        <taxon>Agaricomycetidae</taxon>
        <taxon>Agaricales</taxon>
        <taxon>Marasmiineae</taxon>
        <taxon>Marasmiaceae</taxon>
        <taxon>Moniliophthora</taxon>
    </lineage>
</organism>
<dbReference type="InterPro" id="IPR050352">
    <property type="entry name" value="ABCG_transporters"/>
</dbReference>
<gene>
    <name evidence="7" type="ORF">WG66_17061</name>
</gene>
<evidence type="ECO:0000256" key="2">
    <source>
        <dbReference type="ARBA" id="ARBA00022448"/>
    </source>
</evidence>
<dbReference type="PANTHER" id="PTHR48041:SF119">
    <property type="entry name" value="ROA1P"/>
    <property type="match status" value="1"/>
</dbReference>
<keyword evidence="2" id="KW-0813">Transport</keyword>
<dbReference type="InterPro" id="IPR003439">
    <property type="entry name" value="ABC_transporter-like_ATP-bd"/>
</dbReference>
<dbReference type="InterPro" id="IPR027417">
    <property type="entry name" value="P-loop_NTPase"/>
</dbReference>
<dbReference type="EMBL" id="LATX01002388">
    <property type="protein sequence ID" value="KTB30303.1"/>
    <property type="molecule type" value="Genomic_DNA"/>
</dbReference>
<evidence type="ECO:0000256" key="5">
    <source>
        <dbReference type="ARBA" id="ARBA00023136"/>
    </source>
</evidence>
<dbReference type="Gene3D" id="3.40.50.300">
    <property type="entry name" value="P-loop containing nucleotide triphosphate hydrolases"/>
    <property type="match status" value="1"/>
</dbReference>
<dbReference type="GO" id="GO:0016020">
    <property type="term" value="C:membrane"/>
    <property type="evidence" value="ECO:0007669"/>
    <property type="project" value="UniProtKB-SubCell"/>
</dbReference>
<dbReference type="GO" id="GO:0005524">
    <property type="term" value="F:ATP binding"/>
    <property type="evidence" value="ECO:0007669"/>
    <property type="project" value="InterPro"/>
</dbReference>
<sequence length="181" mass="19225">MQALKDGHEKNLSFSSVCPVKVKVREVTVEVEVCKRKVADMETGENGKKKRTLNEISADFPSGSLCGIMGGSGSGRTTLLNTMDHRTRLLSVLSGSISYNGSASLDSMTHAYVTQLGLLLPTLTVQETFLCAVSLGLTSDIPSAECRREEIILELGLKECADTRVGDGAPSNGGCSGGDRR</sequence>
<reference evidence="7 8" key="1">
    <citation type="submission" date="2015-12" db="EMBL/GenBank/DDBJ databases">
        <title>Draft genome sequence of Moniliophthora roreri, the causal agent of frosty pod rot of cacao.</title>
        <authorList>
            <person name="Aime M.C."/>
            <person name="Diaz-Valderrama J.R."/>
            <person name="Kijpornyongpan T."/>
            <person name="Phillips-Mora W."/>
        </authorList>
    </citation>
    <scope>NUCLEOTIDE SEQUENCE [LARGE SCALE GENOMIC DNA]</scope>
    <source>
        <strain evidence="7 8">MCA 2952</strain>
    </source>
</reference>
<proteinExistence type="predicted"/>
<protein>
    <recommendedName>
        <fullName evidence="6">ABC transporter domain-containing protein</fullName>
    </recommendedName>
</protein>